<dbReference type="Gene3D" id="3.50.4.10">
    <property type="entry name" value="Hepatocyte Growth Factor"/>
    <property type="match status" value="1"/>
</dbReference>
<organism evidence="2 3">
    <name type="scientific">Prorocentrum cordatum</name>
    <dbReference type="NCBI Taxonomy" id="2364126"/>
    <lineage>
        <taxon>Eukaryota</taxon>
        <taxon>Sar</taxon>
        <taxon>Alveolata</taxon>
        <taxon>Dinophyceae</taxon>
        <taxon>Prorocentrales</taxon>
        <taxon>Prorocentraceae</taxon>
        <taxon>Prorocentrum</taxon>
    </lineage>
</organism>
<gene>
    <name evidence="2" type="ORF">PCOR1329_LOCUS40541</name>
</gene>
<dbReference type="InterPro" id="IPR003609">
    <property type="entry name" value="Pan_app"/>
</dbReference>
<dbReference type="Pfam" id="PF14295">
    <property type="entry name" value="PAN_4"/>
    <property type="match status" value="1"/>
</dbReference>
<feature type="domain" description="Apple" evidence="1">
    <location>
        <begin position="272"/>
        <end position="325"/>
    </location>
</feature>
<evidence type="ECO:0000313" key="3">
    <source>
        <dbReference type="Proteomes" id="UP001189429"/>
    </source>
</evidence>
<dbReference type="EMBL" id="CAUYUJ010014890">
    <property type="protein sequence ID" value="CAK0847294.1"/>
    <property type="molecule type" value="Genomic_DNA"/>
</dbReference>
<dbReference type="Proteomes" id="UP001189429">
    <property type="component" value="Unassembled WGS sequence"/>
</dbReference>
<name>A0ABN9TMN0_9DINO</name>
<evidence type="ECO:0000313" key="2">
    <source>
        <dbReference type="EMBL" id="CAK0847294.1"/>
    </source>
</evidence>
<protein>
    <recommendedName>
        <fullName evidence="1">Apple domain-containing protein</fullName>
    </recommendedName>
</protein>
<keyword evidence="3" id="KW-1185">Reference proteome</keyword>
<sequence>MSDDATAAPWSSPVKGGSAGPLAARAVRLAAQGRAGAAAHEEAAALLEDGGRPSVSAGACSGGRKTGLLLLLVSVAVLLILDGTRTSIRESARRPKRTVELEGEESCHTAREGEECHTLVSWVMKVARRQGNADWGGLGVTPSSTREEVQQALHLSEEEERVCPRPCGGGNIVNTIPDMARPASKTMATTTTADAKYMQDRARAMALIQAAPTQDPHAAAAEADLRRDEVAYKAAENKATAAHALAGPGGRMHTPAAVSASGCGVIQEMVYLPGNDLHTIPNVSRPEDCCKVCAQAAECVAWTWGRRLSESSSVLPHGAHMCYLKGSKPRLTLSRVFDPDFTSGWTTPAVKPSSISTQWPMDGASLLCASPLASLASPGLGEEAGRSLLALQYGLQASLFACDEYMVFAADDERPVAPGVWPVRLAEPEGQTGGRSLARSGAKDADARMVVLEAKLLLWRLLIQSSRYRFHDWTVIVDPQTVFISGRASIRHIDEPPTGTSVSACEDHPSRALEVLSRRAVDAWSVGWERCLDSFALHEPTNQSREEVPSDWCLGVLQARCDTDTRPLSSPECAQTWQANGCSNVSFAAYHPFGTEESYKRCLQQSTSSVR</sequence>
<accession>A0ABN9TMN0</accession>
<comment type="caution">
    <text evidence="2">The sequence shown here is derived from an EMBL/GenBank/DDBJ whole genome shotgun (WGS) entry which is preliminary data.</text>
</comment>
<evidence type="ECO:0000259" key="1">
    <source>
        <dbReference type="Pfam" id="PF14295"/>
    </source>
</evidence>
<proteinExistence type="predicted"/>
<reference evidence="2" key="1">
    <citation type="submission" date="2023-10" db="EMBL/GenBank/DDBJ databases">
        <authorList>
            <person name="Chen Y."/>
            <person name="Shah S."/>
            <person name="Dougan E. K."/>
            <person name="Thang M."/>
            <person name="Chan C."/>
        </authorList>
    </citation>
    <scope>NUCLEOTIDE SEQUENCE [LARGE SCALE GENOMIC DNA]</scope>
</reference>